<evidence type="ECO:0000256" key="4">
    <source>
        <dbReference type="SAM" id="SignalP"/>
    </source>
</evidence>
<sequence length="626" mass="70333">MTESFVRISRRHFGKLAMGAAAAAALPRLSFADNPADTPLHGLSAFGDLKYPADYAQFDYATPEAPAGGRFTFTVPSWFFNQSPDTFDTFNTLVLQGNAPPRMEMLYEGLMLSTLDEPDAIYGLLAESVAVSADGNRFTFRLRPEARFSTDAPVTAADVVFSYDTLKREGHPSLAIQLVEVTEVAAEDERTVRIVFSGRQTVPTALAALSMPIVPAAFFADRPFGQGGFDAIPGSGAWEVGRYAAGRFIEYEKRADYWGRDMPFSKGLGHFQTIRVECFRDRQAALEAFKKGDVTYREEFTPRAWASEYAFPAAQDGRVKRDTIPGESWPNFQCWALNQRRAQFGDARVRRAINLCFDFEWTNANLLFGLRQHSQSPFELSDYVATGAPTPEELAVLEPLRADLPPEVFGEVWTQPVTDGSGRDRRPLREASELFAAAGWTRRGSTLVDAAGQPFRLEYLLNDPEQGRVYGKMVENMKLLGVEASMRVVDAAQYQDRLNRFDFDMILCRFGFNGTPTREGMSLFFGSNARDRDGSYNYPGMASPAVDRLLDRIGEARSRDELTHTMRALDRVLRWRLDWIPNIHAEGHNSAWWDMFGMAPTKPEYGFPVEHLWWYDESKAKAIGRA</sequence>
<evidence type="ECO:0000259" key="5">
    <source>
        <dbReference type="Pfam" id="PF00496"/>
    </source>
</evidence>
<evidence type="ECO:0000256" key="2">
    <source>
        <dbReference type="ARBA" id="ARBA00005695"/>
    </source>
</evidence>
<dbReference type="PANTHER" id="PTHR30290">
    <property type="entry name" value="PERIPLASMIC BINDING COMPONENT OF ABC TRANSPORTER"/>
    <property type="match status" value="1"/>
</dbReference>
<dbReference type="EMBL" id="QYRN01000005">
    <property type="protein sequence ID" value="RIY00968.1"/>
    <property type="molecule type" value="Genomic_DNA"/>
</dbReference>
<gene>
    <name evidence="6" type="ORF">D3218_11275</name>
</gene>
<dbReference type="GO" id="GO:0043190">
    <property type="term" value="C:ATP-binding cassette (ABC) transporter complex"/>
    <property type="evidence" value="ECO:0007669"/>
    <property type="project" value="InterPro"/>
</dbReference>
<dbReference type="CDD" id="cd08497">
    <property type="entry name" value="MbnE-like"/>
    <property type="match status" value="1"/>
</dbReference>
<dbReference type="GO" id="GO:0042884">
    <property type="term" value="P:microcin transport"/>
    <property type="evidence" value="ECO:0007669"/>
    <property type="project" value="TreeGrafter"/>
</dbReference>
<keyword evidence="7" id="KW-1185">Reference proteome</keyword>
<dbReference type="Gene3D" id="3.40.190.10">
    <property type="entry name" value="Periplasmic binding protein-like II"/>
    <property type="match status" value="1"/>
</dbReference>
<comment type="caution">
    <text evidence="6">The sequence shown here is derived from an EMBL/GenBank/DDBJ whole genome shotgun (WGS) entry which is preliminary data.</text>
</comment>
<feature type="chain" id="PRO_5017213402" evidence="4">
    <location>
        <begin position="33"/>
        <end position="626"/>
    </location>
</feature>
<dbReference type="PIRSF" id="PIRSF002741">
    <property type="entry name" value="MppA"/>
    <property type="match status" value="1"/>
</dbReference>
<dbReference type="GO" id="GO:0015833">
    <property type="term" value="P:peptide transport"/>
    <property type="evidence" value="ECO:0007669"/>
    <property type="project" value="TreeGrafter"/>
</dbReference>
<dbReference type="Pfam" id="PF00496">
    <property type="entry name" value="SBP_bac_5"/>
    <property type="match status" value="1"/>
</dbReference>
<dbReference type="OrthoDB" id="9803988at2"/>
<dbReference type="InterPro" id="IPR000914">
    <property type="entry name" value="SBP_5_dom"/>
</dbReference>
<keyword evidence="3 4" id="KW-0732">Signal</keyword>
<feature type="signal peptide" evidence="4">
    <location>
        <begin position="1"/>
        <end position="32"/>
    </location>
</feature>
<dbReference type="PANTHER" id="PTHR30290:SF64">
    <property type="entry name" value="ABC TRANSPORTER PERIPLASMIC BINDING PROTEIN"/>
    <property type="match status" value="1"/>
</dbReference>
<evidence type="ECO:0000256" key="1">
    <source>
        <dbReference type="ARBA" id="ARBA00004418"/>
    </source>
</evidence>
<proteinExistence type="inferred from homology"/>
<organism evidence="6 7">
    <name type="scientific">Aureimonas flava</name>
    <dbReference type="NCBI Taxonomy" id="2320271"/>
    <lineage>
        <taxon>Bacteria</taxon>
        <taxon>Pseudomonadati</taxon>
        <taxon>Pseudomonadota</taxon>
        <taxon>Alphaproteobacteria</taxon>
        <taxon>Hyphomicrobiales</taxon>
        <taxon>Aurantimonadaceae</taxon>
        <taxon>Aureimonas</taxon>
    </lineage>
</organism>
<dbReference type="InterPro" id="IPR039424">
    <property type="entry name" value="SBP_5"/>
</dbReference>
<evidence type="ECO:0000313" key="6">
    <source>
        <dbReference type="EMBL" id="RIY00968.1"/>
    </source>
</evidence>
<reference evidence="7" key="1">
    <citation type="submission" date="2018-09" db="EMBL/GenBank/DDBJ databases">
        <authorList>
            <person name="Tuo L."/>
        </authorList>
    </citation>
    <scope>NUCLEOTIDE SEQUENCE [LARGE SCALE GENOMIC DNA]</scope>
    <source>
        <strain evidence="7">M2BS4Y-1</strain>
    </source>
</reference>
<dbReference type="Proteomes" id="UP000265750">
    <property type="component" value="Unassembled WGS sequence"/>
</dbReference>
<protein>
    <submittedName>
        <fullName evidence="6">ABC transporter substrate-binding protein</fullName>
    </submittedName>
</protein>
<dbReference type="InterPro" id="IPR030678">
    <property type="entry name" value="Peptide/Ni-bd"/>
</dbReference>
<dbReference type="GO" id="GO:0030288">
    <property type="term" value="C:outer membrane-bounded periplasmic space"/>
    <property type="evidence" value="ECO:0007669"/>
    <property type="project" value="TreeGrafter"/>
</dbReference>
<dbReference type="RefSeq" id="WP_119540170.1">
    <property type="nucleotide sequence ID" value="NZ_QYRN01000005.1"/>
</dbReference>
<feature type="domain" description="Solute-binding protein family 5" evidence="5">
    <location>
        <begin position="121"/>
        <end position="529"/>
    </location>
</feature>
<accession>A0A3A1WS86</accession>
<dbReference type="InterPro" id="IPR006311">
    <property type="entry name" value="TAT_signal"/>
</dbReference>
<evidence type="ECO:0000256" key="3">
    <source>
        <dbReference type="ARBA" id="ARBA00022729"/>
    </source>
</evidence>
<dbReference type="AlphaFoldDB" id="A0A3A1WS86"/>
<name>A0A3A1WS86_9HYPH</name>
<comment type="similarity">
    <text evidence="2">Belongs to the bacterial solute-binding protein 5 family.</text>
</comment>
<comment type="subcellular location">
    <subcellularLocation>
        <location evidence="1">Periplasm</location>
    </subcellularLocation>
</comment>
<dbReference type="SUPFAM" id="SSF53850">
    <property type="entry name" value="Periplasmic binding protein-like II"/>
    <property type="match status" value="1"/>
</dbReference>
<dbReference type="PROSITE" id="PS51318">
    <property type="entry name" value="TAT"/>
    <property type="match status" value="1"/>
</dbReference>
<evidence type="ECO:0000313" key="7">
    <source>
        <dbReference type="Proteomes" id="UP000265750"/>
    </source>
</evidence>
<dbReference type="GO" id="GO:1904680">
    <property type="term" value="F:peptide transmembrane transporter activity"/>
    <property type="evidence" value="ECO:0007669"/>
    <property type="project" value="TreeGrafter"/>
</dbReference>
<dbReference type="Gene3D" id="3.10.105.10">
    <property type="entry name" value="Dipeptide-binding Protein, Domain 3"/>
    <property type="match status" value="1"/>
</dbReference>